<evidence type="ECO:0000313" key="3">
    <source>
        <dbReference type="Proteomes" id="UP000887013"/>
    </source>
</evidence>
<reference evidence="2" key="1">
    <citation type="submission" date="2020-08" db="EMBL/GenBank/DDBJ databases">
        <title>Multicomponent nature underlies the extraordinary mechanical properties of spider dragline silk.</title>
        <authorList>
            <person name="Kono N."/>
            <person name="Nakamura H."/>
            <person name="Mori M."/>
            <person name="Yoshida Y."/>
            <person name="Ohtoshi R."/>
            <person name="Malay A.D."/>
            <person name="Moran D.A.P."/>
            <person name="Tomita M."/>
            <person name="Numata K."/>
            <person name="Arakawa K."/>
        </authorList>
    </citation>
    <scope>NUCLEOTIDE SEQUENCE</scope>
</reference>
<evidence type="ECO:0000256" key="1">
    <source>
        <dbReference type="SAM" id="MobiDB-lite"/>
    </source>
</evidence>
<gene>
    <name evidence="2" type="ORF">NPIL_276191</name>
</gene>
<feature type="region of interest" description="Disordered" evidence="1">
    <location>
        <begin position="1"/>
        <end position="49"/>
    </location>
</feature>
<dbReference type="Proteomes" id="UP000887013">
    <property type="component" value="Unassembled WGS sequence"/>
</dbReference>
<protein>
    <submittedName>
        <fullName evidence="2">Uncharacterized protein</fullName>
    </submittedName>
</protein>
<organism evidence="2 3">
    <name type="scientific">Nephila pilipes</name>
    <name type="common">Giant wood spider</name>
    <name type="synonym">Nephila maculata</name>
    <dbReference type="NCBI Taxonomy" id="299642"/>
    <lineage>
        <taxon>Eukaryota</taxon>
        <taxon>Metazoa</taxon>
        <taxon>Ecdysozoa</taxon>
        <taxon>Arthropoda</taxon>
        <taxon>Chelicerata</taxon>
        <taxon>Arachnida</taxon>
        <taxon>Araneae</taxon>
        <taxon>Araneomorphae</taxon>
        <taxon>Entelegynae</taxon>
        <taxon>Araneoidea</taxon>
        <taxon>Nephilidae</taxon>
        <taxon>Nephila</taxon>
    </lineage>
</organism>
<evidence type="ECO:0000313" key="2">
    <source>
        <dbReference type="EMBL" id="GFT96190.1"/>
    </source>
</evidence>
<proteinExistence type="predicted"/>
<sequence length="104" mass="11518">MGANFCSAMDDIDQSTSTTRGGGGEKSDWGARQGNTPTPKYRSEARSHSPYPLPLLSVATFIRSSEKHPRSFTLKTILSEEQAKLVKRATPIYEITPEESQVMR</sequence>
<keyword evidence="3" id="KW-1185">Reference proteome</keyword>
<dbReference type="EMBL" id="BMAW01026231">
    <property type="protein sequence ID" value="GFT96190.1"/>
    <property type="molecule type" value="Genomic_DNA"/>
</dbReference>
<name>A0A8X6PY98_NEPPI</name>
<comment type="caution">
    <text evidence="2">The sequence shown here is derived from an EMBL/GenBank/DDBJ whole genome shotgun (WGS) entry which is preliminary data.</text>
</comment>
<dbReference type="AlphaFoldDB" id="A0A8X6PY98"/>
<accession>A0A8X6PY98</accession>